<dbReference type="EMBL" id="CP042582">
    <property type="protein sequence ID" value="QEX21046.1"/>
    <property type="molecule type" value="Genomic_DNA"/>
</dbReference>
<dbReference type="SUPFAM" id="SSF53850">
    <property type="entry name" value="Periplasmic binding protein-like II"/>
    <property type="match status" value="1"/>
</dbReference>
<dbReference type="KEGG" id="hadh:FRZ61_09670"/>
<sequence length="323" mass="35597">MNRNRIASRLFAATFGVLGAAVVGASAQAASIPESPDPIILAINEWTGQHVTTHIAGEILTRMGYKVEYVTASYTPQFAAIQAGDISAALEIWEGTGSGEIFDKAVASGQAEDLGDLGLKEHQSFWYPLYVKEMCPGLPDWHALNKCAELFATPETSPKGRLVDYPLEWEGHNQDRLDALGINFVAVPAGSEGAIVTEIKSAAARKAPILAMFWTPHWLLQEVPGEFVDLPAYDARCYTDASWGTNPDKTYDCDWNRGWIKKLAWAGLKDKWPAAHNMLLHLTIDNDTQIKLIHEIDAEGKPVEEATKAWVDANEAVWKPWIQ</sequence>
<protein>
    <submittedName>
        <fullName evidence="3">ABC transporter</fullName>
    </submittedName>
</protein>
<evidence type="ECO:0000313" key="4">
    <source>
        <dbReference type="Proteomes" id="UP000325797"/>
    </source>
</evidence>
<feature type="signal peptide" evidence="1">
    <location>
        <begin position="1"/>
        <end position="29"/>
    </location>
</feature>
<feature type="domain" description="ABC-type glycine betaine transport system substrate-binding" evidence="2">
    <location>
        <begin position="38"/>
        <end position="312"/>
    </location>
</feature>
<evidence type="ECO:0000259" key="2">
    <source>
        <dbReference type="Pfam" id="PF04069"/>
    </source>
</evidence>
<reference evidence="3 4" key="1">
    <citation type="submission" date="2019-08" db="EMBL/GenBank/DDBJ databases">
        <title>Hyperibacter terrae gen. nov., sp. nov. and Hyperibacter viscosus sp. nov., two new members in the family Rhodospirillaceae isolated from the rhizosphere of Hypericum perforatum.</title>
        <authorList>
            <person name="Noviana Z."/>
        </authorList>
    </citation>
    <scope>NUCLEOTIDE SEQUENCE [LARGE SCALE GENOMIC DNA]</scope>
    <source>
        <strain evidence="3 4">R5959</strain>
    </source>
</reference>
<dbReference type="Gene3D" id="3.40.190.100">
    <property type="entry name" value="Glycine betaine-binding periplasmic protein, domain 2"/>
    <property type="match status" value="1"/>
</dbReference>
<keyword evidence="1" id="KW-0732">Signal</keyword>
<dbReference type="Gene3D" id="3.40.190.10">
    <property type="entry name" value="Periplasmic binding protein-like II"/>
    <property type="match status" value="1"/>
</dbReference>
<name>A0A5J6N278_9PROT</name>
<organism evidence="3 4">
    <name type="scientific">Hypericibacter adhaerens</name>
    <dbReference type="NCBI Taxonomy" id="2602016"/>
    <lineage>
        <taxon>Bacteria</taxon>
        <taxon>Pseudomonadati</taxon>
        <taxon>Pseudomonadota</taxon>
        <taxon>Alphaproteobacteria</taxon>
        <taxon>Rhodospirillales</taxon>
        <taxon>Dongiaceae</taxon>
        <taxon>Hypericibacter</taxon>
    </lineage>
</organism>
<dbReference type="GO" id="GO:0043190">
    <property type="term" value="C:ATP-binding cassette (ABC) transporter complex"/>
    <property type="evidence" value="ECO:0007669"/>
    <property type="project" value="InterPro"/>
</dbReference>
<dbReference type="InterPro" id="IPR007210">
    <property type="entry name" value="ABC_Gly_betaine_transp_sub-bd"/>
</dbReference>
<gene>
    <name evidence="3" type="ORF">FRZ61_09670</name>
</gene>
<dbReference type="RefSeq" id="WP_151115301.1">
    <property type="nucleotide sequence ID" value="NZ_CP042582.1"/>
</dbReference>
<dbReference type="CDD" id="cd13643">
    <property type="entry name" value="PBP2_BCP_2"/>
    <property type="match status" value="1"/>
</dbReference>
<dbReference type="Proteomes" id="UP000325797">
    <property type="component" value="Chromosome"/>
</dbReference>
<dbReference type="Pfam" id="PF04069">
    <property type="entry name" value="OpuAC"/>
    <property type="match status" value="1"/>
</dbReference>
<feature type="chain" id="PRO_5023916658" evidence="1">
    <location>
        <begin position="30"/>
        <end position="323"/>
    </location>
</feature>
<evidence type="ECO:0000256" key="1">
    <source>
        <dbReference type="SAM" id="SignalP"/>
    </source>
</evidence>
<proteinExistence type="predicted"/>
<evidence type="ECO:0000313" key="3">
    <source>
        <dbReference type="EMBL" id="QEX21046.1"/>
    </source>
</evidence>
<dbReference type="AlphaFoldDB" id="A0A5J6N278"/>
<keyword evidence="4" id="KW-1185">Reference proteome</keyword>
<dbReference type="OrthoDB" id="9787902at2"/>
<accession>A0A5J6N278</accession>
<dbReference type="GO" id="GO:0022857">
    <property type="term" value="F:transmembrane transporter activity"/>
    <property type="evidence" value="ECO:0007669"/>
    <property type="project" value="InterPro"/>
</dbReference>